<dbReference type="InterPro" id="IPR002737">
    <property type="entry name" value="MEMO1_fam"/>
</dbReference>
<proteinExistence type="inferred from homology"/>
<evidence type="ECO:0000313" key="3">
    <source>
        <dbReference type="Proteomes" id="UP000801492"/>
    </source>
</evidence>
<dbReference type="PANTHER" id="PTHR11060:SF0">
    <property type="entry name" value="PROTEIN MEMO1"/>
    <property type="match status" value="1"/>
</dbReference>
<accession>A0A8K0C5H4</accession>
<dbReference type="NCBIfam" id="TIGR04336">
    <property type="entry name" value="AmmeMemoSam_B"/>
    <property type="match status" value="1"/>
</dbReference>
<dbReference type="PANTHER" id="PTHR11060">
    <property type="entry name" value="PROTEIN MEMO1"/>
    <property type="match status" value="1"/>
</dbReference>
<comment type="caution">
    <text evidence="2">The sequence shown here is derived from an EMBL/GenBank/DDBJ whole genome shotgun (WGS) entry which is preliminary data.</text>
</comment>
<organism evidence="2 3">
    <name type="scientific">Ignelater luminosus</name>
    <name type="common">Cucubano</name>
    <name type="synonym">Pyrophorus luminosus</name>
    <dbReference type="NCBI Taxonomy" id="2038154"/>
    <lineage>
        <taxon>Eukaryota</taxon>
        <taxon>Metazoa</taxon>
        <taxon>Ecdysozoa</taxon>
        <taxon>Arthropoda</taxon>
        <taxon>Hexapoda</taxon>
        <taxon>Insecta</taxon>
        <taxon>Pterygota</taxon>
        <taxon>Neoptera</taxon>
        <taxon>Endopterygota</taxon>
        <taxon>Coleoptera</taxon>
        <taxon>Polyphaga</taxon>
        <taxon>Elateriformia</taxon>
        <taxon>Elateroidea</taxon>
        <taxon>Elateridae</taxon>
        <taxon>Agrypninae</taxon>
        <taxon>Pyrophorini</taxon>
        <taxon>Ignelater</taxon>
    </lineage>
</organism>
<dbReference type="EMBL" id="VTPC01091232">
    <property type="protein sequence ID" value="KAF2879092.1"/>
    <property type="molecule type" value="Genomic_DNA"/>
</dbReference>
<keyword evidence="3" id="KW-1185">Reference proteome</keyword>
<name>A0A8K0C5H4_IGNLU</name>
<dbReference type="Proteomes" id="UP000801492">
    <property type="component" value="Unassembled WGS sequence"/>
</dbReference>
<comment type="similarity">
    <text evidence="1">Belongs to the MEMO1 family.</text>
</comment>
<dbReference type="OrthoDB" id="417112at2759"/>
<protein>
    <recommendedName>
        <fullName evidence="4">Protein MEMO1</fullName>
    </recommendedName>
</protein>
<dbReference type="CDD" id="cd07361">
    <property type="entry name" value="MEMO_like"/>
    <property type="match status" value="1"/>
</dbReference>
<dbReference type="AlphaFoldDB" id="A0A8K0C5H4"/>
<evidence type="ECO:0000256" key="1">
    <source>
        <dbReference type="ARBA" id="ARBA00006315"/>
    </source>
</evidence>
<dbReference type="Gene3D" id="3.40.830.10">
    <property type="entry name" value="LigB-like"/>
    <property type="match status" value="1"/>
</dbReference>
<reference evidence="2" key="1">
    <citation type="submission" date="2019-08" db="EMBL/GenBank/DDBJ databases">
        <title>The genome of the North American firefly Photinus pyralis.</title>
        <authorList>
            <consortium name="Photinus pyralis genome working group"/>
            <person name="Fallon T.R."/>
            <person name="Sander Lower S.E."/>
            <person name="Weng J.-K."/>
        </authorList>
    </citation>
    <scope>NUCLEOTIDE SEQUENCE</scope>
    <source>
        <strain evidence="2">TRF0915ILg1</strain>
        <tissue evidence="2">Whole body</tissue>
    </source>
</reference>
<dbReference type="HAMAP" id="MF_00055">
    <property type="entry name" value="MEMO1"/>
    <property type="match status" value="1"/>
</dbReference>
<evidence type="ECO:0008006" key="4">
    <source>
        <dbReference type="Google" id="ProtNLM"/>
    </source>
</evidence>
<dbReference type="Pfam" id="PF01875">
    <property type="entry name" value="Memo"/>
    <property type="match status" value="1"/>
</dbReference>
<evidence type="ECO:0000313" key="2">
    <source>
        <dbReference type="EMBL" id="KAF2879092.1"/>
    </source>
</evidence>
<gene>
    <name evidence="2" type="ORF">ILUMI_27080</name>
</gene>
<sequence>MLHRRATHCGKWYSTSSTELSTSLQQWLDEAEVIHSPARAIIAPHASYQFSGPCAAHAYKQIDPSHVKRVFIFGPSHHKWFKKCALTTTQACQTPLYDLIVDSQVNTDLISTGMFEWMDIQVDEAEHSIEMQLPYIAQIMRRYSNAFTVVPILVGTLTPEQVESYSDIFWKYFADPENLFIISSDFCHWGKKFNYTPYNGYFGKPIYRFIEDLDKKGMDVIEKLDANAFYTYLNNHKNTICGRNPILILLRMVNKLYGCDYNASLKFIKYCQSNKCVSENDSSVSYASASLIVERK</sequence>